<name>A0A9X1KQU9_9FLAO</name>
<comment type="caution">
    <text evidence="1">The sequence shown here is derived from an EMBL/GenBank/DDBJ whole genome shotgun (WGS) entry which is preliminary data.</text>
</comment>
<organism evidence="1 2">
    <name type="scientific">Flavobacterium potami</name>
    <dbReference type="NCBI Taxonomy" id="2872310"/>
    <lineage>
        <taxon>Bacteria</taxon>
        <taxon>Pseudomonadati</taxon>
        <taxon>Bacteroidota</taxon>
        <taxon>Flavobacteriia</taxon>
        <taxon>Flavobacteriales</taxon>
        <taxon>Flavobacteriaceae</taxon>
        <taxon>Flavobacterium</taxon>
    </lineage>
</organism>
<sequence>MNSTISSYPAKLFNTQSNVKLINSEFHLEKSNEIEMLDLYYKYDDEPDFDCEFLHGISHEENNNTTDSEFDEDLTDDYRDNEWDIDIYDPYEEATYF</sequence>
<dbReference type="AlphaFoldDB" id="A0A9X1KQU9"/>
<accession>A0A9X1KQU9</accession>
<protein>
    <submittedName>
        <fullName evidence="1">Uncharacterized protein</fullName>
    </submittedName>
</protein>
<evidence type="ECO:0000313" key="2">
    <source>
        <dbReference type="Proteomes" id="UP001139366"/>
    </source>
</evidence>
<proteinExistence type="predicted"/>
<dbReference type="EMBL" id="JAINUY010000003">
    <property type="protein sequence ID" value="MBZ4035377.1"/>
    <property type="molecule type" value="Genomic_DNA"/>
</dbReference>
<evidence type="ECO:0000313" key="1">
    <source>
        <dbReference type="EMBL" id="MBZ4035377.1"/>
    </source>
</evidence>
<reference evidence="1 2" key="1">
    <citation type="journal article" date="2023" name="Antonie Van Leeuwenhoek">
        <title>Flavobacterium potami sp. nov., a multi-metal resistance genes harbouring bacterium isolated from shallow river silt.</title>
        <authorList>
            <person name="Li S."/>
            <person name="Mao S."/>
            <person name="Mu W."/>
            <person name="Guo B."/>
            <person name="Li C."/>
            <person name="Zhu Q."/>
            <person name="Hou X."/>
            <person name="Zhao Y."/>
            <person name="Wei S."/>
            <person name="Liu H."/>
            <person name="Liu A."/>
        </authorList>
    </citation>
    <scope>NUCLEOTIDE SEQUENCE [LARGE SCALE GENOMIC DNA]</scope>
    <source>
        <strain evidence="1 2">17A</strain>
    </source>
</reference>
<dbReference type="Proteomes" id="UP001139366">
    <property type="component" value="Unassembled WGS sequence"/>
</dbReference>
<keyword evidence="2" id="KW-1185">Reference proteome</keyword>
<dbReference type="RefSeq" id="WP_223706003.1">
    <property type="nucleotide sequence ID" value="NZ_JAINUY010000003.1"/>
</dbReference>
<gene>
    <name evidence="1" type="ORF">K6T82_11415</name>
</gene>